<dbReference type="EMBL" id="CP098808">
    <property type="protein sequence ID" value="USJ26906.1"/>
    <property type="molecule type" value="Genomic_DNA"/>
</dbReference>
<keyword evidence="2" id="KW-0614">Plasmid</keyword>
<dbReference type="GO" id="GO:0003677">
    <property type="term" value="F:DNA binding"/>
    <property type="evidence" value="ECO:0007669"/>
    <property type="project" value="UniProtKB-KW"/>
</dbReference>
<gene>
    <name evidence="2" type="ORF">NE863_20740</name>
</gene>
<organism evidence="2 3">
    <name type="scientific">Ensifer adhaerens</name>
    <name type="common">Sinorhizobium morelense</name>
    <dbReference type="NCBI Taxonomy" id="106592"/>
    <lineage>
        <taxon>Bacteria</taxon>
        <taxon>Pseudomonadati</taxon>
        <taxon>Pseudomonadota</taxon>
        <taxon>Alphaproteobacteria</taxon>
        <taxon>Hyphomicrobiales</taxon>
        <taxon>Rhizobiaceae</taxon>
        <taxon>Sinorhizobium/Ensifer group</taxon>
        <taxon>Ensifer</taxon>
    </lineage>
</organism>
<evidence type="ECO:0000259" key="1">
    <source>
        <dbReference type="Pfam" id="PF09836"/>
    </source>
</evidence>
<name>A0A9Q9DD41_ENSAD</name>
<reference evidence="2" key="1">
    <citation type="submission" date="2022-06" db="EMBL/GenBank/DDBJ databases">
        <title>Physiological and biochemical characterization and genomic elucidation of a strain of the genus Ensifer adhaerens M8 that combines arsenic oxidation and chromium reduction.</title>
        <authorList>
            <person name="Li X."/>
            <person name="Yu c."/>
        </authorList>
    </citation>
    <scope>NUCLEOTIDE SEQUENCE</scope>
    <source>
        <strain evidence="2">M8</strain>
        <plasmid evidence="2">pA</plasmid>
    </source>
</reference>
<dbReference type="InterPro" id="IPR018640">
    <property type="entry name" value="DUF2063"/>
</dbReference>
<protein>
    <submittedName>
        <fullName evidence="2">DNA-binding domain-containing protein</fullName>
    </submittedName>
</protein>
<accession>A0A9Q9DD41</accession>
<dbReference type="RefSeq" id="WP_252160907.1">
    <property type="nucleotide sequence ID" value="NZ_CP098808.1"/>
</dbReference>
<sequence>MLPMPLDRIGNYAAGFVPPLLAPDRPTPALVAGPNGKAAVKRFNVYRNNVTVSLIEALAATFPATERITGEAFFRAMARFHVRETPPVSPLLFEYGRDFPGSIARYEYAQSMPWLADVARIERAWLDAYHAADAPALPPSALSLIAPEQLGGVVFDPHPATRLVRSDYPAVTIFAVNRESGPVGRIETADAESALITRPDLEVIVRRLAPGADLLLSRLLAGMPLAAAAADAATQCPTLDLAAAIATALEAGAFTATHHGG</sequence>
<keyword evidence="2" id="KW-0238">DNA-binding</keyword>
<dbReference type="Proteomes" id="UP001055460">
    <property type="component" value="Plasmid pA"/>
</dbReference>
<geneLocation type="plasmid" evidence="2 3">
    <name>pA</name>
</geneLocation>
<proteinExistence type="predicted"/>
<evidence type="ECO:0000313" key="2">
    <source>
        <dbReference type="EMBL" id="USJ26906.1"/>
    </source>
</evidence>
<evidence type="ECO:0000313" key="3">
    <source>
        <dbReference type="Proteomes" id="UP001055460"/>
    </source>
</evidence>
<dbReference type="InterPro" id="IPR044922">
    <property type="entry name" value="DUF2063_N_sf"/>
</dbReference>
<dbReference type="Gene3D" id="1.10.150.690">
    <property type="entry name" value="DUF2063"/>
    <property type="match status" value="1"/>
</dbReference>
<feature type="domain" description="Putative DNA-binding" evidence="1">
    <location>
        <begin position="24"/>
        <end position="101"/>
    </location>
</feature>
<dbReference type="Pfam" id="PF09836">
    <property type="entry name" value="DUF2063"/>
    <property type="match status" value="1"/>
</dbReference>
<dbReference type="AlphaFoldDB" id="A0A9Q9DD41"/>